<dbReference type="EMBL" id="QNUK01000804">
    <property type="protein sequence ID" value="KAF5889495.1"/>
    <property type="molecule type" value="Genomic_DNA"/>
</dbReference>
<protein>
    <submittedName>
        <fullName evidence="1">MAD2L1-binding protein-like</fullName>
    </submittedName>
</protein>
<organism evidence="1 2">
    <name type="scientific">Clarias magur</name>
    <name type="common">Asian catfish</name>
    <name type="synonym">Macropteronotus magur</name>
    <dbReference type="NCBI Taxonomy" id="1594786"/>
    <lineage>
        <taxon>Eukaryota</taxon>
        <taxon>Metazoa</taxon>
        <taxon>Chordata</taxon>
        <taxon>Craniata</taxon>
        <taxon>Vertebrata</taxon>
        <taxon>Euteleostomi</taxon>
        <taxon>Actinopterygii</taxon>
        <taxon>Neopterygii</taxon>
        <taxon>Teleostei</taxon>
        <taxon>Ostariophysi</taxon>
        <taxon>Siluriformes</taxon>
        <taxon>Clariidae</taxon>
        <taxon>Clarias</taxon>
    </lineage>
</organism>
<dbReference type="Gene3D" id="3.30.900.20">
    <property type="match status" value="1"/>
</dbReference>
<dbReference type="PANTHER" id="PTHR15681:SF1">
    <property type="entry name" value="MAD2L1-BINDING PROTEIN"/>
    <property type="match status" value="1"/>
</dbReference>
<name>A0A8J4T5V7_CLAMG</name>
<dbReference type="Pfam" id="PF06581">
    <property type="entry name" value="p31comet"/>
    <property type="match status" value="1"/>
</dbReference>
<dbReference type="InterPro" id="IPR009511">
    <property type="entry name" value="MAD1/Cdc20-bound-Mad2-bd"/>
</dbReference>
<dbReference type="InterPro" id="IPR053729">
    <property type="entry name" value="MAD2L1BP_domain_sf"/>
</dbReference>
<accession>A0A8J4T5V7</accession>
<keyword evidence="2" id="KW-1185">Reference proteome</keyword>
<reference evidence="1" key="1">
    <citation type="submission" date="2020-07" db="EMBL/GenBank/DDBJ databases">
        <title>Clarias magur genome sequencing, assembly and annotation.</title>
        <authorList>
            <person name="Kushwaha B."/>
            <person name="Kumar R."/>
            <person name="Das P."/>
            <person name="Joshi C.G."/>
            <person name="Kumar D."/>
            <person name="Nagpure N.S."/>
            <person name="Pandey M."/>
            <person name="Agarwal S."/>
            <person name="Srivastava S."/>
            <person name="Singh M."/>
            <person name="Sahoo L."/>
            <person name="Jayasankar P."/>
            <person name="Meher P.K."/>
            <person name="Koringa P.G."/>
            <person name="Iquebal M.A."/>
            <person name="Das S.P."/>
            <person name="Bit A."/>
            <person name="Patnaik S."/>
            <person name="Patel N."/>
            <person name="Shah T.M."/>
            <person name="Hinsu A."/>
            <person name="Jena J.K."/>
        </authorList>
    </citation>
    <scope>NUCLEOTIDE SEQUENCE</scope>
    <source>
        <strain evidence="1">CIFAMagur01</strain>
        <tissue evidence="1">Testis</tissue>
    </source>
</reference>
<dbReference type="GO" id="GO:0005634">
    <property type="term" value="C:nucleus"/>
    <property type="evidence" value="ECO:0007669"/>
    <property type="project" value="InterPro"/>
</dbReference>
<feature type="non-terminal residue" evidence="1">
    <location>
        <position position="1"/>
    </location>
</feature>
<dbReference type="Proteomes" id="UP000727407">
    <property type="component" value="Unassembled WGS sequence"/>
</dbReference>
<evidence type="ECO:0000313" key="1">
    <source>
        <dbReference type="EMBL" id="KAF5889495.1"/>
    </source>
</evidence>
<dbReference type="OrthoDB" id="6334764at2759"/>
<comment type="caution">
    <text evidence="1">The sequence shown here is derived from an EMBL/GenBank/DDBJ whole genome shotgun (WGS) entry which is preliminary data.</text>
</comment>
<proteinExistence type="predicted"/>
<dbReference type="PANTHER" id="PTHR15681">
    <property type="entry name" value="MAD2L1-BINDING PROTEIN"/>
    <property type="match status" value="1"/>
</dbReference>
<evidence type="ECO:0000313" key="2">
    <source>
        <dbReference type="Proteomes" id="UP000727407"/>
    </source>
</evidence>
<dbReference type="GO" id="GO:0007096">
    <property type="term" value="P:regulation of exit from mitosis"/>
    <property type="evidence" value="ECO:0007669"/>
    <property type="project" value="InterPro"/>
</dbReference>
<gene>
    <name evidence="1" type="primary">mad2l1bp</name>
    <name evidence="1" type="ORF">DAT39_020805</name>
</gene>
<sequence length="291" mass="33378">MSLWMRRDAPPLRQEEEFQTGEELITTGFHMMGQHEPDCSQVSEQQSVCKDNEDIAGRSRSQVDGRVEVVFPGTVLHYSCCTFVCELLKWVLYQRQQLPMTYDEMVVFQNQQLENTQLEEGDVRTPIKSSGDSTWQRCQRTLRDLDEVLEHLEELFSLSYVPRVLFILGSSGVFPTEVYEVNMEALVLVGSDRSLETSLCLRQLFRTLFTEDLFSDAKAVRLMGTTVMALAHRDCGVEWFKPKVDFRLPTKVKRQAIVLASGVPGSGQRKPDTRDSDNYIWFQTPVTIKGF</sequence>
<dbReference type="AlphaFoldDB" id="A0A8J4T5V7"/>